<dbReference type="Gene3D" id="3.40.50.300">
    <property type="entry name" value="P-loop containing nucleotide triphosphate hydrolases"/>
    <property type="match status" value="2"/>
</dbReference>
<dbReference type="STRING" id="717646.M2NB01"/>
<reference evidence="15 16" key="1">
    <citation type="journal article" date="2012" name="PLoS Pathog.">
        <title>Diverse lifestyles and strategies of plant pathogenesis encoded in the genomes of eighteen Dothideomycetes fungi.</title>
        <authorList>
            <person name="Ohm R.A."/>
            <person name="Feau N."/>
            <person name="Henrissat B."/>
            <person name="Schoch C.L."/>
            <person name="Horwitz B.A."/>
            <person name="Barry K.W."/>
            <person name="Condon B.J."/>
            <person name="Copeland A.C."/>
            <person name="Dhillon B."/>
            <person name="Glaser F."/>
            <person name="Hesse C.N."/>
            <person name="Kosti I."/>
            <person name="LaButti K."/>
            <person name="Lindquist E.A."/>
            <person name="Lucas S."/>
            <person name="Salamov A.A."/>
            <person name="Bradshaw R.E."/>
            <person name="Ciuffetti L."/>
            <person name="Hamelin R.C."/>
            <person name="Kema G.H.J."/>
            <person name="Lawrence C."/>
            <person name="Scott J.A."/>
            <person name="Spatafora J.W."/>
            <person name="Turgeon B.G."/>
            <person name="de Wit P.J.G.M."/>
            <person name="Zhong S."/>
            <person name="Goodwin S.B."/>
            <person name="Grigoriev I.V."/>
        </authorList>
    </citation>
    <scope>NUCLEOTIDE SEQUENCE [LARGE SCALE GENOMIC DNA]</scope>
    <source>
        <strain evidence="15 16">UAMH 10762</strain>
    </source>
</reference>
<evidence type="ECO:0000256" key="2">
    <source>
        <dbReference type="ARBA" id="ARBA00012552"/>
    </source>
</evidence>
<feature type="compositionally biased region" description="Basic residues" evidence="12">
    <location>
        <begin position="1"/>
        <end position="13"/>
    </location>
</feature>
<evidence type="ECO:0000259" key="13">
    <source>
        <dbReference type="PROSITE" id="PS51192"/>
    </source>
</evidence>
<dbReference type="FunFam" id="1.20.120.1080:FF:000002">
    <property type="entry name" value="Putative ATP-dependent RNA helicase DHX36"/>
    <property type="match status" value="1"/>
</dbReference>
<proteinExistence type="predicted"/>
<keyword evidence="6" id="KW-0378">Hydrolase</keyword>
<dbReference type="OMA" id="TFPVEMK"/>
<dbReference type="KEGG" id="bcom:BAUCODRAFT_24972"/>
<evidence type="ECO:0000256" key="9">
    <source>
        <dbReference type="ARBA" id="ARBA00022884"/>
    </source>
</evidence>
<keyword evidence="3" id="KW-0150">Chloroplast</keyword>
<feature type="domain" description="Helicase C-terminal" evidence="14">
    <location>
        <begin position="886"/>
        <end position="1054"/>
    </location>
</feature>
<keyword evidence="9" id="KW-0694">RNA-binding</keyword>
<dbReference type="InterPro" id="IPR027417">
    <property type="entry name" value="P-loop_NTPase"/>
</dbReference>
<dbReference type="EC" id="3.6.4.13" evidence="2"/>
<dbReference type="PROSITE" id="PS51192">
    <property type="entry name" value="HELICASE_ATP_BIND_1"/>
    <property type="match status" value="1"/>
</dbReference>
<dbReference type="OrthoDB" id="5600252at2759"/>
<dbReference type="InterPro" id="IPR014001">
    <property type="entry name" value="Helicase_ATP-bd"/>
</dbReference>
<dbReference type="Gene3D" id="1.20.120.1080">
    <property type="match status" value="1"/>
</dbReference>
<evidence type="ECO:0000259" key="14">
    <source>
        <dbReference type="PROSITE" id="PS51194"/>
    </source>
</evidence>
<dbReference type="GO" id="GO:0003724">
    <property type="term" value="F:RNA helicase activity"/>
    <property type="evidence" value="ECO:0007669"/>
    <property type="project" value="UniProtKB-EC"/>
</dbReference>
<accession>M2NB01</accession>
<evidence type="ECO:0000313" key="15">
    <source>
        <dbReference type="EMBL" id="EMC96010.1"/>
    </source>
</evidence>
<keyword evidence="10" id="KW-0809">Transit peptide</keyword>
<evidence type="ECO:0000256" key="3">
    <source>
        <dbReference type="ARBA" id="ARBA00022528"/>
    </source>
</evidence>
<keyword evidence="5" id="KW-0547">Nucleotide-binding</keyword>
<dbReference type="EMBL" id="KB445556">
    <property type="protein sequence ID" value="EMC96010.1"/>
    <property type="molecule type" value="Genomic_DNA"/>
</dbReference>
<name>M2NB01_BAUPA</name>
<dbReference type="SMART" id="SM00490">
    <property type="entry name" value="HELICc"/>
    <property type="match status" value="1"/>
</dbReference>
<dbReference type="FunFam" id="3.40.50.300:FF:000500">
    <property type="entry name" value="ATP-dependent RNA helicase DHX29"/>
    <property type="match status" value="1"/>
</dbReference>
<dbReference type="FunFam" id="3.40.50.300:FF:000819">
    <property type="entry name" value="ATP dependent RNA helicase, putative"/>
    <property type="match status" value="1"/>
</dbReference>
<evidence type="ECO:0000256" key="1">
    <source>
        <dbReference type="ARBA" id="ARBA00004229"/>
    </source>
</evidence>
<feature type="region of interest" description="Disordered" evidence="12">
    <location>
        <begin position="828"/>
        <end position="850"/>
    </location>
</feature>
<organism evidence="15 16">
    <name type="scientific">Baudoinia panamericana (strain UAMH 10762)</name>
    <name type="common">Angels' share fungus</name>
    <name type="synonym">Baudoinia compniacensis (strain UAMH 10762)</name>
    <dbReference type="NCBI Taxonomy" id="717646"/>
    <lineage>
        <taxon>Eukaryota</taxon>
        <taxon>Fungi</taxon>
        <taxon>Dikarya</taxon>
        <taxon>Ascomycota</taxon>
        <taxon>Pezizomycotina</taxon>
        <taxon>Dothideomycetes</taxon>
        <taxon>Dothideomycetidae</taxon>
        <taxon>Mycosphaerellales</taxon>
        <taxon>Teratosphaeriaceae</taxon>
        <taxon>Baudoinia</taxon>
    </lineage>
</organism>
<dbReference type="Pfam" id="PF00270">
    <property type="entry name" value="DEAD"/>
    <property type="match status" value="1"/>
</dbReference>
<dbReference type="InterPro" id="IPR001650">
    <property type="entry name" value="Helicase_C-like"/>
</dbReference>
<dbReference type="RefSeq" id="XP_007676747.1">
    <property type="nucleotide sequence ID" value="XM_007678557.1"/>
</dbReference>
<evidence type="ECO:0000256" key="4">
    <source>
        <dbReference type="ARBA" id="ARBA00022640"/>
    </source>
</evidence>
<dbReference type="PANTHER" id="PTHR18934:SF145">
    <property type="entry name" value="ATP-DEPENDENT RNA HELICASE DHX57-RELATED"/>
    <property type="match status" value="1"/>
</dbReference>
<comment type="subcellular location">
    <subcellularLocation>
        <location evidence="1">Plastid</location>
        <location evidence="1">Chloroplast</location>
    </subcellularLocation>
</comment>
<evidence type="ECO:0000256" key="8">
    <source>
        <dbReference type="ARBA" id="ARBA00022840"/>
    </source>
</evidence>
<protein>
    <recommendedName>
        <fullName evidence="2">RNA helicase</fullName>
        <ecNumber evidence="2">3.6.4.13</ecNumber>
    </recommendedName>
</protein>
<dbReference type="PANTHER" id="PTHR18934">
    <property type="entry name" value="ATP-DEPENDENT RNA HELICASE"/>
    <property type="match status" value="1"/>
</dbReference>
<dbReference type="Proteomes" id="UP000011761">
    <property type="component" value="Unassembled WGS sequence"/>
</dbReference>
<evidence type="ECO:0000313" key="16">
    <source>
        <dbReference type="Proteomes" id="UP000011761"/>
    </source>
</evidence>
<dbReference type="CDD" id="cd17917">
    <property type="entry name" value="DEXHc_RHA-like"/>
    <property type="match status" value="1"/>
</dbReference>
<dbReference type="InterPro" id="IPR011545">
    <property type="entry name" value="DEAD/DEAH_box_helicase_dom"/>
</dbReference>
<feature type="region of interest" description="Disordered" evidence="12">
    <location>
        <begin position="255"/>
        <end position="279"/>
    </location>
</feature>
<evidence type="ECO:0000256" key="11">
    <source>
        <dbReference type="ARBA" id="ARBA00047984"/>
    </source>
</evidence>
<keyword evidence="8" id="KW-0067">ATP-binding</keyword>
<dbReference type="Pfam" id="PF21010">
    <property type="entry name" value="HA2_C"/>
    <property type="match status" value="1"/>
</dbReference>
<dbReference type="eggNOG" id="KOG0920">
    <property type="taxonomic scope" value="Eukaryota"/>
</dbReference>
<dbReference type="SUPFAM" id="SSF52540">
    <property type="entry name" value="P-loop containing nucleoside triphosphate hydrolases"/>
    <property type="match status" value="1"/>
</dbReference>
<dbReference type="CDD" id="cd18791">
    <property type="entry name" value="SF2_C_RHA"/>
    <property type="match status" value="1"/>
</dbReference>
<evidence type="ECO:0000256" key="10">
    <source>
        <dbReference type="ARBA" id="ARBA00022946"/>
    </source>
</evidence>
<gene>
    <name evidence="15" type="ORF">BAUCODRAFT_24972</name>
</gene>
<evidence type="ECO:0000256" key="7">
    <source>
        <dbReference type="ARBA" id="ARBA00022806"/>
    </source>
</evidence>
<dbReference type="PROSITE" id="PS51194">
    <property type="entry name" value="HELICASE_CTER"/>
    <property type="match status" value="1"/>
</dbReference>
<dbReference type="Pfam" id="PF00271">
    <property type="entry name" value="Helicase_C"/>
    <property type="match status" value="1"/>
</dbReference>
<keyword evidence="4" id="KW-0934">Plastid</keyword>
<dbReference type="GeneID" id="19110247"/>
<feature type="region of interest" description="Disordered" evidence="12">
    <location>
        <begin position="1"/>
        <end position="21"/>
    </location>
</feature>
<dbReference type="InterPro" id="IPR007502">
    <property type="entry name" value="Helicase-assoc_dom"/>
</dbReference>
<comment type="catalytic activity">
    <reaction evidence="11">
        <text>ATP + H2O = ADP + phosphate + H(+)</text>
        <dbReference type="Rhea" id="RHEA:13065"/>
        <dbReference type="ChEBI" id="CHEBI:15377"/>
        <dbReference type="ChEBI" id="CHEBI:15378"/>
        <dbReference type="ChEBI" id="CHEBI:30616"/>
        <dbReference type="ChEBI" id="CHEBI:43474"/>
        <dbReference type="ChEBI" id="CHEBI:456216"/>
        <dbReference type="EC" id="3.6.4.13"/>
    </reaction>
</comment>
<dbReference type="SMART" id="SM00847">
    <property type="entry name" value="HA2"/>
    <property type="match status" value="1"/>
</dbReference>
<evidence type="ECO:0000256" key="12">
    <source>
        <dbReference type="SAM" id="MobiDB-lite"/>
    </source>
</evidence>
<evidence type="ECO:0000256" key="5">
    <source>
        <dbReference type="ARBA" id="ARBA00022741"/>
    </source>
</evidence>
<evidence type="ECO:0000256" key="6">
    <source>
        <dbReference type="ARBA" id="ARBA00022801"/>
    </source>
</evidence>
<dbReference type="GO" id="GO:0005524">
    <property type="term" value="F:ATP binding"/>
    <property type="evidence" value="ECO:0007669"/>
    <property type="project" value="UniProtKB-KW"/>
</dbReference>
<dbReference type="GO" id="GO:0003723">
    <property type="term" value="F:RNA binding"/>
    <property type="evidence" value="ECO:0007669"/>
    <property type="project" value="UniProtKB-KW"/>
</dbReference>
<keyword evidence="7" id="KW-0347">Helicase</keyword>
<feature type="region of interest" description="Disordered" evidence="12">
    <location>
        <begin position="176"/>
        <end position="217"/>
    </location>
</feature>
<feature type="domain" description="Helicase ATP-binding" evidence="13">
    <location>
        <begin position="632"/>
        <end position="803"/>
    </location>
</feature>
<dbReference type="HOGENOM" id="CLU_001832_1_3_1"/>
<sequence>MTRVRQHRGKRRQATPEELEEQLETAELQQFVERNAAKIRKDSARTASRLETDRRLLRSQAEALTTKEWLPDELMQQLIELTVADYDDNIAAPVQSKTIAGDELLSKVWALRMCLLALDFPPEQVNSALGALLQKPPSPEGDGLLWGLSFSLDWLAMHSGSGELFDYDYHRQSAKPSVLHESEDELASPVQSVRPPKGAKAPGVPHSIDSSEPDAVAGDIDVSDVGSDVDPEELLATHLRTKARLFELNEALVAGAPSQKRKPTKGAKSTTPAAKSKGERKLLQKLRKIESDLLFDLQEAEARWEVRRIELVREASERNRLLLAKESHAAESTSKPRYDMNGTSAGSVTDEAEKLGLEFLQTSEDTDGDGLLSGMFDSLPGITQDPATAANGAFPSSNVKIRDFGRPTGMSPRRILEEACRARDTGAKLVYTLVSPTTYASRHSLHIRWAKDQELVEAPYLRAVEVKSRPRAAMFTMVEEATPDAAQSEGYIATIALFVIFAGSPKEEKAHLRLPPAFRDMWDELVRLKHEDHNANDRETVRSLRALIEQIPSRDQEDDDEVVFDAGNRIRSGGVSGVSTPRPEHGEVLSSKTAAAEELRGLWARKLSAPTYQRMLFQRMNLPIFHYKAAILDAIVRNQVIILVSETGSGKSTQLPAYILEHELSQGQACKVYCTEPRRISAISLAQRVSEEMGEHKGDVGTARSLVGYAIRLESHTAASTRLVYATTGIVLRMLENVDGLKDVTHLVIDEVHERTIDTDFLLIILRSLLQQRKDLKVVLMSATVNAQRFSEYLDRAPIIDVPGRTFPVQAMFLEDALEMTDHVNDNARSRVEEDETEHTDPDDAEKGAGQQQLVGYSKRTINTLATYDEYRIDYALILKLLEKVAYDQNYKPFSKATLVFLPGIAEIRQLNDMLVGHPAFSHGWRIHALHSSFASEDQQAAFEVPPNGVRKIVLATNIAETGITIPDVTCVIDTGKHKEMRFDEKRQMSRLIQSFIARANAKQRRGRAGRVQEGICFHLFTKYRHDELMAESQTPEMLRLSLQDLVMRVKICKLGNIEEALGQALDPPSSRNVRRAIEALIEVDALTANEELTSLGQQLAKLPLDAQLGKLVLLGSAFGCLDFALTTAATLTSKSPFLSPMHAKKQADTVRLGFKRGDSDLLTVYQAYCAWRKTCTTSGTSEYHFCNKNFLSPQNLANIEDLKGQLLTALVDAGFANLGSDERAALSRVRPGSRQRNFVALPEKYRSAEDDDDLISAVVAWSFYPKIIKRDGKGWRNIANNQSLALHPASVNKSSLAPGVNLLSFYSIMQSASRFTNAQETTPASDFALVLLAGDAAFNMYAGVIVIDGNRLRYKVRNWKTMLVLRTLRKKLKEILARLFKYPGKDLTGKHKLWRDIVTNVFEQQRKLRV</sequence>
<keyword evidence="16" id="KW-1185">Reference proteome</keyword>
<dbReference type="GO" id="GO:0016787">
    <property type="term" value="F:hydrolase activity"/>
    <property type="evidence" value="ECO:0007669"/>
    <property type="project" value="UniProtKB-KW"/>
</dbReference>
<dbReference type="SMART" id="SM00487">
    <property type="entry name" value="DEXDc"/>
    <property type="match status" value="1"/>
</dbReference>